<dbReference type="Proteomes" id="UP000054703">
    <property type="component" value="Unassembled WGS sequence"/>
</dbReference>
<sequence length="323" mass="38235">MRVTYKVEGIDDISSVEPQYDSLGRYSTMNLVVISLQIIAWVLLLNIINHHSLSIAVRGLAVFLFCMLMQGVFTMLHEFCHRNAHQNKKLNYLIGCLASTLFGTSATFLRVQHWGHHRRNRTEAERAEFIHDDESKWGKVGRYYFAILGGIWFLCFLFPMITPFISYSFAGKIACDKRFNTYSAAFDEFTRADWLRMRIEGGCLFVFWASIFYFGPWHWSTLLVAYGAFAFSWSTLQWVYHLHTPIHVVEGAYNLRAPWVIRLLFLNFNYNLTHHRHPAMPWQELYRQSNQAETQPLWYRYFLVFRPPVFFPEDVSKLEKRYF</sequence>
<reference evidence="3 4" key="1">
    <citation type="submission" date="2015-11" db="EMBL/GenBank/DDBJ databases">
        <title>Genomic analysis of 38 Legionella species identifies large and diverse effector repertoires.</title>
        <authorList>
            <person name="Burstein D."/>
            <person name="Amaro F."/>
            <person name="Zusman T."/>
            <person name="Lifshitz Z."/>
            <person name="Cohen O."/>
            <person name="Gilbert J.A."/>
            <person name="Pupko T."/>
            <person name="Shuman H.A."/>
            <person name="Segal G."/>
        </authorList>
    </citation>
    <scope>NUCLEOTIDE SEQUENCE [LARGE SCALE GENOMIC DNA]</scope>
    <source>
        <strain evidence="3 4">SC-63-C7</strain>
    </source>
</reference>
<dbReference type="RefSeq" id="WP_133134222.1">
    <property type="nucleotide sequence ID" value="NZ_CAAAIH010000005.1"/>
</dbReference>
<feature type="transmembrane region" description="Helical" evidence="1">
    <location>
        <begin position="60"/>
        <end position="80"/>
    </location>
</feature>
<dbReference type="GO" id="GO:0006629">
    <property type="term" value="P:lipid metabolic process"/>
    <property type="evidence" value="ECO:0007669"/>
    <property type="project" value="InterPro"/>
</dbReference>
<evidence type="ECO:0000259" key="2">
    <source>
        <dbReference type="Pfam" id="PF00487"/>
    </source>
</evidence>
<feature type="transmembrane region" description="Helical" evidence="1">
    <location>
        <begin position="29"/>
        <end position="48"/>
    </location>
</feature>
<dbReference type="STRING" id="45074.Lsan_2633"/>
<feature type="transmembrane region" description="Helical" evidence="1">
    <location>
        <begin position="92"/>
        <end position="111"/>
    </location>
</feature>
<gene>
    <name evidence="3" type="ORF">Lsan_2633</name>
</gene>
<comment type="caution">
    <text evidence="3">The sequence shown here is derived from an EMBL/GenBank/DDBJ whole genome shotgun (WGS) entry which is preliminary data.</text>
</comment>
<evidence type="ECO:0000256" key="1">
    <source>
        <dbReference type="SAM" id="Phobius"/>
    </source>
</evidence>
<organism evidence="3 4">
    <name type="scientific">Legionella santicrucis</name>
    <dbReference type="NCBI Taxonomy" id="45074"/>
    <lineage>
        <taxon>Bacteria</taxon>
        <taxon>Pseudomonadati</taxon>
        <taxon>Pseudomonadota</taxon>
        <taxon>Gammaproteobacteria</taxon>
        <taxon>Legionellales</taxon>
        <taxon>Legionellaceae</taxon>
        <taxon>Legionella</taxon>
    </lineage>
</organism>
<keyword evidence="4" id="KW-1185">Reference proteome</keyword>
<dbReference type="CDD" id="cd01060">
    <property type="entry name" value="Membrane-FADS-like"/>
    <property type="match status" value="1"/>
</dbReference>
<keyword evidence="1" id="KW-1133">Transmembrane helix</keyword>
<feature type="transmembrane region" description="Helical" evidence="1">
    <location>
        <begin position="199"/>
        <end position="217"/>
    </location>
</feature>
<dbReference type="AlphaFoldDB" id="A0A0W0YK86"/>
<proteinExistence type="predicted"/>
<dbReference type="OrthoDB" id="784276at2"/>
<feature type="domain" description="Fatty acid desaturase" evidence="2">
    <location>
        <begin position="59"/>
        <end position="289"/>
    </location>
</feature>
<dbReference type="PATRIC" id="fig|45074.5.peg.2833"/>
<evidence type="ECO:0000313" key="4">
    <source>
        <dbReference type="Proteomes" id="UP000054703"/>
    </source>
</evidence>
<keyword evidence="1" id="KW-0472">Membrane</keyword>
<dbReference type="InterPro" id="IPR005804">
    <property type="entry name" value="FA_desaturase_dom"/>
</dbReference>
<dbReference type="Pfam" id="PF00487">
    <property type="entry name" value="FA_desaturase"/>
    <property type="match status" value="1"/>
</dbReference>
<accession>A0A0W0YK86</accession>
<name>A0A0W0YK86_9GAMM</name>
<protein>
    <submittedName>
        <fullName evidence="3">Fatty acid desaturase</fullName>
    </submittedName>
</protein>
<dbReference type="EMBL" id="LNYU01000078">
    <property type="protein sequence ID" value="KTD57011.1"/>
    <property type="molecule type" value="Genomic_DNA"/>
</dbReference>
<feature type="transmembrane region" description="Helical" evidence="1">
    <location>
        <begin position="143"/>
        <end position="170"/>
    </location>
</feature>
<keyword evidence="1" id="KW-0812">Transmembrane</keyword>
<evidence type="ECO:0000313" key="3">
    <source>
        <dbReference type="EMBL" id="KTD57011.1"/>
    </source>
</evidence>